<dbReference type="SUPFAM" id="SSF56112">
    <property type="entry name" value="Protein kinase-like (PK-like)"/>
    <property type="match status" value="1"/>
</dbReference>
<sequence length="259" mass="28957">MLCREYVLEPIKGEFMCRVLCYPGQSHDCCIERVNEMYSLGIDEVYSFGDTLIGSGVRVVGKGHAAVVVLARHVSHGVVALKIRRTDSKRHSMETEAQILMKVFNTGYAPRPYVYSTNMIVREFVDGCTLEKLIELYRGERNALLSSLKSLVMGALAMDLMGVDLVEISRPHSQVVYLCCAPERPFFVDFESARLTSRPCNMTKVISFMVSRVKSLGIDVVDSEKSMKLLGLAKDYKACSDNVCREAVAKHILDILSNI</sequence>
<comment type="caution">
    <text evidence="1">The sequence shown here is derived from an EMBL/GenBank/DDBJ whole genome shotgun (WGS) entry which is preliminary data.</text>
</comment>
<dbReference type="InterPro" id="IPR011009">
    <property type="entry name" value="Kinase-like_dom_sf"/>
</dbReference>
<proteinExistence type="predicted"/>
<name>A0A7C2ZV95_9CREN</name>
<dbReference type="EMBL" id="DSGT01000009">
    <property type="protein sequence ID" value="HEW53125.1"/>
    <property type="molecule type" value="Genomic_DNA"/>
</dbReference>
<evidence type="ECO:0008006" key="2">
    <source>
        <dbReference type="Google" id="ProtNLM"/>
    </source>
</evidence>
<accession>A0A7C2ZV95</accession>
<gene>
    <name evidence="1" type="ORF">ENO77_03015</name>
</gene>
<reference evidence="1" key="1">
    <citation type="journal article" date="2020" name="mSystems">
        <title>Genome- and Community-Level Interaction Insights into Carbon Utilization and Element Cycling Functions of Hydrothermarchaeota in Hydrothermal Sediment.</title>
        <authorList>
            <person name="Zhou Z."/>
            <person name="Liu Y."/>
            <person name="Xu W."/>
            <person name="Pan J."/>
            <person name="Luo Z.H."/>
            <person name="Li M."/>
        </authorList>
    </citation>
    <scope>NUCLEOTIDE SEQUENCE [LARGE SCALE GENOMIC DNA]</scope>
    <source>
        <strain evidence="1">SpSt-16</strain>
    </source>
</reference>
<organism evidence="1">
    <name type="scientific">Ignisphaera aggregans</name>
    <dbReference type="NCBI Taxonomy" id="334771"/>
    <lineage>
        <taxon>Archaea</taxon>
        <taxon>Thermoproteota</taxon>
        <taxon>Thermoprotei</taxon>
        <taxon>Desulfurococcales</taxon>
        <taxon>Desulfurococcaceae</taxon>
        <taxon>Ignisphaera</taxon>
    </lineage>
</organism>
<protein>
    <recommendedName>
        <fullName evidence="2">Serine/threonine protein kinase</fullName>
    </recommendedName>
</protein>
<evidence type="ECO:0000313" key="1">
    <source>
        <dbReference type="EMBL" id="HEW53125.1"/>
    </source>
</evidence>
<dbReference type="AlphaFoldDB" id="A0A7C2ZV95"/>